<evidence type="ECO:0000313" key="2">
    <source>
        <dbReference type="Proteomes" id="UP001501576"/>
    </source>
</evidence>
<organism evidence="1 2">
    <name type="scientific">Streptomyces mordarskii</name>
    <dbReference type="NCBI Taxonomy" id="1226758"/>
    <lineage>
        <taxon>Bacteria</taxon>
        <taxon>Bacillati</taxon>
        <taxon>Actinomycetota</taxon>
        <taxon>Actinomycetes</taxon>
        <taxon>Kitasatosporales</taxon>
        <taxon>Streptomycetaceae</taxon>
        <taxon>Streptomyces</taxon>
    </lineage>
</organism>
<keyword evidence="2" id="KW-1185">Reference proteome</keyword>
<reference evidence="2" key="1">
    <citation type="journal article" date="2019" name="Int. J. Syst. Evol. Microbiol.">
        <title>The Global Catalogue of Microorganisms (GCM) 10K type strain sequencing project: providing services to taxonomists for standard genome sequencing and annotation.</title>
        <authorList>
            <consortium name="The Broad Institute Genomics Platform"/>
            <consortium name="The Broad Institute Genome Sequencing Center for Infectious Disease"/>
            <person name="Wu L."/>
            <person name="Ma J."/>
        </authorList>
    </citation>
    <scope>NUCLEOTIDE SEQUENCE [LARGE SCALE GENOMIC DNA]</scope>
    <source>
        <strain evidence="2">JCM 5052</strain>
    </source>
</reference>
<comment type="caution">
    <text evidence="1">The sequence shown here is derived from an EMBL/GenBank/DDBJ whole genome shotgun (WGS) entry which is preliminary data.</text>
</comment>
<gene>
    <name evidence="1" type="ORF">GCM10010390_19250</name>
</gene>
<dbReference type="Proteomes" id="UP001501576">
    <property type="component" value="Unassembled WGS sequence"/>
</dbReference>
<protein>
    <submittedName>
        <fullName evidence="1">Uncharacterized protein</fullName>
    </submittedName>
</protein>
<accession>A0ABP3MDQ0</accession>
<dbReference type="EMBL" id="BAAABZ010000013">
    <property type="protein sequence ID" value="GAA0517167.1"/>
    <property type="molecule type" value="Genomic_DNA"/>
</dbReference>
<evidence type="ECO:0000313" key="1">
    <source>
        <dbReference type="EMBL" id="GAA0517167.1"/>
    </source>
</evidence>
<name>A0ABP3MDQ0_9ACTN</name>
<proteinExistence type="predicted"/>
<sequence length="83" mass="9047">MCHAMSPGVPLPLGWEGNYAVSVSDTGLTGWRNRAYRNQVELSMAAAACLRWARITGETTCDREAVHSGVLRATRGRTVTAKR</sequence>